<protein>
    <submittedName>
        <fullName evidence="3">Autotransporter outer membrane beta-barrel domain-containing protein</fullName>
    </submittedName>
</protein>
<reference evidence="3 4" key="1">
    <citation type="submission" date="2018-08" db="EMBL/GenBank/DDBJ databases">
        <title>Genome sequence of Methylocystis hirsuta CSC1, a methanotroph able to accumulate PHAs.</title>
        <authorList>
            <person name="Bordel S."/>
            <person name="Rodriguez E."/>
            <person name="Gancedo J."/>
            <person name="Munoz R."/>
        </authorList>
    </citation>
    <scope>NUCLEOTIDE SEQUENCE [LARGE SCALE GENOMIC DNA]</scope>
    <source>
        <strain evidence="3 4">CSC1</strain>
    </source>
</reference>
<dbReference type="EMBL" id="QWDD01000001">
    <property type="protein sequence ID" value="RNJ48298.1"/>
    <property type="molecule type" value="Genomic_DNA"/>
</dbReference>
<sequence length="603" mass="63590">MGNPFPGRWTIYPAAMIAAAISASAYAQSLSSLPLPPGQIVTGPVAYGQSLWNKDCPPGQTVTKCQGQVYPSITNGHDADTYLLPYTWPSTTTPPFVDSPLARVAVVWTSTPTQYVRFYDATSSPAGSWVVPSNQVRGLTAEQIKDVLALPTTPTMQTIALLPAHTCMILGQAGPITNSQQVQPLGFWGNGGAIQGYLIGQSPSGCGPGSDPRFLDRDIFVNRQSLGLFALAYGPRAGGGNPGAVAFALDHAIFPAQFTDMDGVYNSLDLLNYGDSGSLRYALRQLDGEVYANVASVVVGAGRMFAQVVRDQTHLARVPTVPRLPNGWRPWISGFGGAASLYGSQDFEGLRFSGGGAAVGADYLFSPALLFGLSAAYSRSAFAVSGVSGSGNLDSYSIGSYAGYASGNVYIDAALGYSYNQTGVSRSIAFPGLARAASANFNNDSLLSTAEVGYNFQLSDRLRTTPFASFQSIVVFARRFSEQGAGAVSLNVGGRTAATAMSALGAELSYDLPLGWSAPLTLSGRAGWAHDFADVNRKAEQNFQGALRTNFWVEGARWPRNAAAVGAKLTLPVAQADLFIRYDGLFSNYADIFSATGGVSVRF</sequence>
<feature type="chain" id="PRO_5017985699" evidence="1">
    <location>
        <begin position="28"/>
        <end position="603"/>
    </location>
</feature>
<evidence type="ECO:0000313" key="4">
    <source>
        <dbReference type="Proteomes" id="UP000268623"/>
    </source>
</evidence>
<accession>A0A3M9XMI7</accession>
<dbReference type="Proteomes" id="UP000268623">
    <property type="component" value="Unassembled WGS sequence"/>
</dbReference>
<comment type="caution">
    <text evidence="3">The sequence shown here is derived from an EMBL/GenBank/DDBJ whole genome shotgun (WGS) entry which is preliminary data.</text>
</comment>
<dbReference type="Pfam" id="PF03797">
    <property type="entry name" value="Autotransporter"/>
    <property type="match status" value="1"/>
</dbReference>
<keyword evidence="1" id="KW-0732">Signal</keyword>
<evidence type="ECO:0000256" key="1">
    <source>
        <dbReference type="SAM" id="SignalP"/>
    </source>
</evidence>
<dbReference type="InterPro" id="IPR005546">
    <property type="entry name" value="Autotransporte_beta"/>
</dbReference>
<name>A0A3M9XMI7_9HYPH</name>
<feature type="domain" description="Autotransporter" evidence="2">
    <location>
        <begin position="323"/>
        <end position="603"/>
    </location>
</feature>
<proteinExistence type="predicted"/>
<organism evidence="3 4">
    <name type="scientific">Methylocystis hirsuta</name>
    <dbReference type="NCBI Taxonomy" id="369798"/>
    <lineage>
        <taxon>Bacteria</taxon>
        <taxon>Pseudomonadati</taxon>
        <taxon>Pseudomonadota</taxon>
        <taxon>Alphaproteobacteria</taxon>
        <taxon>Hyphomicrobiales</taxon>
        <taxon>Methylocystaceae</taxon>
        <taxon>Methylocystis</taxon>
    </lineage>
</organism>
<dbReference type="RefSeq" id="WP_123174302.1">
    <property type="nucleotide sequence ID" value="NZ_QWDD01000001.1"/>
</dbReference>
<evidence type="ECO:0000313" key="3">
    <source>
        <dbReference type="EMBL" id="RNJ48298.1"/>
    </source>
</evidence>
<dbReference type="OrthoDB" id="9804931at2"/>
<dbReference type="InterPro" id="IPR036709">
    <property type="entry name" value="Autotransporte_beta_dom_sf"/>
</dbReference>
<dbReference type="AlphaFoldDB" id="A0A3M9XMI7"/>
<dbReference type="Gene3D" id="2.40.128.130">
    <property type="entry name" value="Autotransporter beta-domain"/>
    <property type="match status" value="1"/>
</dbReference>
<evidence type="ECO:0000259" key="2">
    <source>
        <dbReference type="PROSITE" id="PS51208"/>
    </source>
</evidence>
<keyword evidence="4" id="KW-1185">Reference proteome</keyword>
<gene>
    <name evidence="3" type="ORF">D1O30_00335</name>
</gene>
<dbReference type="SMART" id="SM00869">
    <property type="entry name" value="Autotransporter"/>
    <property type="match status" value="1"/>
</dbReference>
<dbReference type="PROSITE" id="PS51208">
    <property type="entry name" value="AUTOTRANSPORTER"/>
    <property type="match status" value="1"/>
</dbReference>
<dbReference type="SUPFAM" id="SSF103515">
    <property type="entry name" value="Autotransporter"/>
    <property type="match status" value="1"/>
</dbReference>
<feature type="signal peptide" evidence="1">
    <location>
        <begin position="1"/>
        <end position="27"/>
    </location>
</feature>